<feature type="transmembrane region" description="Helical" evidence="1">
    <location>
        <begin position="127"/>
        <end position="146"/>
    </location>
</feature>
<evidence type="ECO:0000256" key="1">
    <source>
        <dbReference type="SAM" id="Phobius"/>
    </source>
</evidence>
<feature type="transmembrane region" description="Helical" evidence="1">
    <location>
        <begin position="98"/>
        <end position="115"/>
    </location>
</feature>
<dbReference type="EMBL" id="CAXLJM020000111">
    <property type="protein sequence ID" value="CAL8136476.1"/>
    <property type="molecule type" value="Genomic_DNA"/>
</dbReference>
<keyword evidence="1" id="KW-0812">Transmembrane</keyword>
<accession>A0ABP1RVJ2</accession>
<keyword evidence="1" id="KW-0472">Membrane</keyword>
<organism evidence="2 3">
    <name type="scientific">Orchesella dallaii</name>
    <dbReference type="NCBI Taxonomy" id="48710"/>
    <lineage>
        <taxon>Eukaryota</taxon>
        <taxon>Metazoa</taxon>
        <taxon>Ecdysozoa</taxon>
        <taxon>Arthropoda</taxon>
        <taxon>Hexapoda</taxon>
        <taxon>Collembola</taxon>
        <taxon>Entomobryomorpha</taxon>
        <taxon>Entomobryoidea</taxon>
        <taxon>Orchesellidae</taxon>
        <taxon>Orchesellinae</taxon>
        <taxon>Orchesella</taxon>
    </lineage>
</organism>
<sequence>MYSLREIRKLRYVYLVLLLLVGFKVCLLLAPRFGVGYGIAYSDGNKTFPRIRDVLMENQSGVKVSGMDFSVFLELMVWEIYPELLEIFCKLSIDPASIFGWAVTHWLLSSMYFFIRAITKDKEAITSWLAVHLQLMSMLVVFAIFVRSRVILCEKQRRVNNRASEEVGMEAFV</sequence>
<comment type="caution">
    <text evidence="2">The sequence shown here is derived from an EMBL/GenBank/DDBJ whole genome shotgun (WGS) entry which is preliminary data.</text>
</comment>
<dbReference type="Proteomes" id="UP001642540">
    <property type="component" value="Unassembled WGS sequence"/>
</dbReference>
<protein>
    <recommendedName>
        <fullName evidence="4">Transmembrane protein</fullName>
    </recommendedName>
</protein>
<evidence type="ECO:0008006" key="4">
    <source>
        <dbReference type="Google" id="ProtNLM"/>
    </source>
</evidence>
<gene>
    <name evidence="2" type="ORF">ODALV1_LOCUS26461</name>
</gene>
<proteinExistence type="predicted"/>
<name>A0ABP1RVJ2_9HEXA</name>
<reference evidence="2 3" key="1">
    <citation type="submission" date="2024-08" db="EMBL/GenBank/DDBJ databases">
        <authorList>
            <person name="Cucini C."/>
            <person name="Frati F."/>
        </authorList>
    </citation>
    <scope>NUCLEOTIDE SEQUENCE [LARGE SCALE GENOMIC DNA]</scope>
</reference>
<evidence type="ECO:0000313" key="3">
    <source>
        <dbReference type="Proteomes" id="UP001642540"/>
    </source>
</evidence>
<keyword evidence="1" id="KW-1133">Transmembrane helix</keyword>
<feature type="transmembrane region" description="Helical" evidence="1">
    <location>
        <begin position="12"/>
        <end position="30"/>
    </location>
</feature>
<keyword evidence="3" id="KW-1185">Reference proteome</keyword>
<evidence type="ECO:0000313" key="2">
    <source>
        <dbReference type="EMBL" id="CAL8136476.1"/>
    </source>
</evidence>